<feature type="chain" id="PRO_5007523364" evidence="3">
    <location>
        <begin position="19"/>
        <end position="91"/>
    </location>
</feature>
<accession>A0A146CIX6</accession>
<dbReference type="InterPro" id="IPR036574">
    <property type="entry name" value="Scorpion_toxin-like_sf"/>
</dbReference>
<dbReference type="InterPro" id="IPR044062">
    <property type="entry name" value="LCN-type_CS_alpha_beta_dom"/>
</dbReference>
<keyword evidence="5" id="KW-0407">Ion channel</keyword>
<keyword evidence="3" id="KW-0732">Signal</keyword>
<dbReference type="GO" id="GO:0019871">
    <property type="term" value="F:sodium channel inhibitor activity"/>
    <property type="evidence" value="ECO:0007669"/>
    <property type="project" value="InterPro"/>
</dbReference>
<evidence type="ECO:0000313" key="5">
    <source>
        <dbReference type="EMBL" id="AMX81464.1"/>
    </source>
</evidence>
<dbReference type="Pfam" id="PF00537">
    <property type="entry name" value="Toxin_3"/>
    <property type="match status" value="1"/>
</dbReference>
<feature type="signal peptide" evidence="3">
    <location>
        <begin position="1"/>
        <end position="18"/>
    </location>
</feature>
<dbReference type="CDD" id="cd23106">
    <property type="entry name" value="neurotoxins_LC_scorpion"/>
    <property type="match status" value="1"/>
</dbReference>
<evidence type="ECO:0000256" key="2">
    <source>
        <dbReference type="ARBA" id="ARBA00022525"/>
    </source>
</evidence>
<dbReference type="GO" id="GO:0034220">
    <property type="term" value="P:monoatomic ion transmembrane transport"/>
    <property type="evidence" value="ECO:0007669"/>
    <property type="project" value="UniProtKB-KW"/>
</dbReference>
<dbReference type="Gene3D" id="3.30.30.10">
    <property type="entry name" value="Knottin, scorpion toxin-like"/>
    <property type="match status" value="1"/>
</dbReference>
<reference evidence="5" key="1">
    <citation type="submission" date="2015-12" db="EMBL/GenBank/DDBJ databases">
        <title>Sodium channel toxins from venom gland of Iranian Mesobuthus eupeus.</title>
        <authorList>
            <person name="Baradaran M."/>
            <person name="Jalali A."/>
            <person name="Galehdari H."/>
            <person name="Naderi Soorki M."/>
        </authorList>
    </citation>
    <scope>NUCLEOTIDE SEQUENCE</scope>
    <source>
        <tissue evidence="5">Venom gland</tissue>
    </source>
</reference>
<comment type="subcellular location">
    <subcellularLocation>
        <location evidence="1">Secreted</location>
    </subcellularLocation>
</comment>
<protein>
    <submittedName>
        <fullName evidence="5">Sodium channel toxin meuNa13</fullName>
    </submittedName>
</protein>
<sequence length="91" mass="10230">MKNFLLFLIISPIVGVFGLKNGHALDENGEVIECPVFINHYVYCTDMCKIYKAQRGDCCNALCYCINLPDDAPTLEIDDGTKKYCEFKVLG</sequence>
<dbReference type="GO" id="GO:0005576">
    <property type="term" value="C:extracellular region"/>
    <property type="evidence" value="ECO:0007669"/>
    <property type="project" value="UniProtKB-SubCell"/>
</dbReference>
<dbReference type="EMBL" id="KU316197">
    <property type="protein sequence ID" value="AMX81464.1"/>
    <property type="molecule type" value="mRNA"/>
</dbReference>
<feature type="domain" description="LCN-type CS-alpha/beta" evidence="4">
    <location>
        <begin position="20"/>
        <end position="86"/>
    </location>
</feature>
<dbReference type="PROSITE" id="PS51863">
    <property type="entry name" value="LCN_CSAB"/>
    <property type="match status" value="1"/>
</dbReference>
<dbReference type="InterPro" id="IPR002061">
    <property type="entry name" value="Scorpion_toxinL/defensin"/>
</dbReference>
<dbReference type="SUPFAM" id="SSF57095">
    <property type="entry name" value="Scorpion toxin-like"/>
    <property type="match status" value="1"/>
</dbReference>
<keyword evidence="5" id="KW-0406">Ion transport</keyword>
<organism evidence="5">
    <name type="scientific">Mesobuthus eupeus</name>
    <name type="common">Lesser Asian scorpion</name>
    <name type="synonym">Buthus eupeus</name>
    <dbReference type="NCBI Taxonomy" id="34648"/>
    <lineage>
        <taxon>Eukaryota</taxon>
        <taxon>Metazoa</taxon>
        <taxon>Ecdysozoa</taxon>
        <taxon>Arthropoda</taxon>
        <taxon>Chelicerata</taxon>
        <taxon>Arachnida</taxon>
        <taxon>Scorpiones</taxon>
        <taxon>Buthida</taxon>
        <taxon>Buthoidea</taxon>
        <taxon>Buthidae</taxon>
        <taxon>Mesobuthus</taxon>
    </lineage>
</organism>
<evidence type="ECO:0000256" key="1">
    <source>
        <dbReference type="ARBA" id="ARBA00004613"/>
    </source>
</evidence>
<dbReference type="AlphaFoldDB" id="A0A146CIX6"/>
<evidence type="ECO:0000256" key="3">
    <source>
        <dbReference type="SAM" id="SignalP"/>
    </source>
</evidence>
<keyword evidence="2" id="KW-0964">Secreted</keyword>
<keyword evidence="5" id="KW-0813">Transport</keyword>
<proteinExistence type="evidence at transcript level"/>
<evidence type="ECO:0000259" key="4">
    <source>
        <dbReference type="PROSITE" id="PS51863"/>
    </source>
</evidence>
<name>A0A146CIX6_MESEU</name>